<sequence>MQGHAISIQPRCVITPMLYAFEKLATGQCPAYSAFDSIYDTYFPWRY</sequence>
<dbReference type="EMBL" id="AE006470">
    <property type="protein sequence ID" value="AAM73434.1"/>
    <property type="molecule type" value="Genomic_DNA"/>
</dbReference>
<dbReference type="AlphaFoldDB" id="Q8KAE5"/>
<name>Q8KAE5_CHLTE</name>
<dbReference type="HOGENOM" id="CLU_3166169_0_0_10"/>
<gene>
    <name evidence="1" type="ordered locus">CT2218</name>
</gene>
<evidence type="ECO:0000313" key="2">
    <source>
        <dbReference type="Proteomes" id="UP000001007"/>
    </source>
</evidence>
<dbReference type="EnsemblBacteria" id="AAM73434">
    <property type="protein sequence ID" value="AAM73434"/>
    <property type="gene ID" value="CT2218"/>
</dbReference>
<accession>Q8KAE5</accession>
<proteinExistence type="predicted"/>
<keyword evidence="2" id="KW-1185">Reference proteome</keyword>
<dbReference type="KEGG" id="cte:CT2218"/>
<protein>
    <submittedName>
        <fullName evidence="1">Uncharacterized protein</fullName>
    </submittedName>
</protein>
<evidence type="ECO:0000313" key="1">
    <source>
        <dbReference type="EMBL" id="AAM73434.1"/>
    </source>
</evidence>
<organism evidence="1 2">
    <name type="scientific">Chlorobaculum tepidum (strain ATCC 49652 / DSM 12025 / NBRC 103806 / TLS)</name>
    <name type="common">Chlorobium tepidum</name>
    <dbReference type="NCBI Taxonomy" id="194439"/>
    <lineage>
        <taxon>Bacteria</taxon>
        <taxon>Pseudomonadati</taxon>
        <taxon>Chlorobiota</taxon>
        <taxon>Chlorobiia</taxon>
        <taxon>Chlorobiales</taxon>
        <taxon>Chlorobiaceae</taxon>
        <taxon>Chlorobaculum</taxon>
    </lineage>
</organism>
<dbReference type="Proteomes" id="UP000001007">
    <property type="component" value="Chromosome"/>
</dbReference>
<dbReference type="STRING" id="194439.CT2218"/>
<reference evidence="1 2" key="1">
    <citation type="journal article" date="2002" name="Proc. Natl. Acad. Sci. U.S.A.">
        <title>The complete genome sequence of Chlorobium tepidum TLS, a photosynthetic, anaerobic, green-sulfur bacterium.</title>
        <authorList>
            <person name="Eisen J.A."/>
            <person name="Nelson K.E."/>
            <person name="Paulsen I.T."/>
            <person name="Heidelberg J.F."/>
            <person name="Wu M."/>
            <person name="Dodson R.J."/>
            <person name="Deboy R."/>
            <person name="Gwinn M.L."/>
            <person name="Nelson W.C."/>
            <person name="Haft D.H."/>
            <person name="Hickey E.K."/>
            <person name="Peterson J.D."/>
            <person name="Durkin A.S."/>
            <person name="Kolonay J.L."/>
            <person name="Yang F."/>
            <person name="Holt I."/>
            <person name="Umayam L.A."/>
            <person name="Mason T."/>
            <person name="Brenner M."/>
            <person name="Shea T.P."/>
            <person name="Parksey D."/>
            <person name="Nierman W.C."/>
            <person name="Feldblyum T.V."/>
            <person name="Hansen C.L."/>
            <person name="Craven M.B."/>
            <person name="Radune D."/>
            <person name="Vamathevan J."/>
            <person name="Khouri H."/>
            <person name="White O."/>
            <person name="Gruber T.M."/>
            <person name="Ketchum K.A."/>
            <person name="Venter J.C."/>
            <person name="Tettelin H."/>
            <person name="Bryant D.A."/>
            <person name="Fraser C.M."/>
        </authorList>
    </citation>
    <scope>NUCLEOTIDE SEQUENCE [LARGE SCALE GENOMIC DNA]</scope>
    <source>
        <strain evidence="2">ATCC 49652 / DSM 12025 / NBRC 103806 / TLS</strain>
    </source>
</reference>